<dbReference type="SUPFAM" id="SSF55060">
    <property type="entry name" value="GHMP Kinase, C-terminal domain"/>
    <property type="match status" value="1"/>
</dbReference>
<evidence type="ECO:0000256" key="1">
    <source>
        <dbReference type="ARBA" id="ARBA00009684"/>
    </source>
</evidence>
<evidence type="ECO:0000256" key="9">
    <source>
        <dbReference type="HAMAP-Rule" id="MF_00061"/>
    </source>
</evidence>
<feature type="active site" evidence="9">
    <location>
        <position position="11"/>
    </location>
</feature>
<evidence type="ECO:0000259" key="11">
    <source>
        <dbReference type="Pfam" id="PF08544"/>
    </source>
</evidence>
<dbReference type="GO" id="GO:0050515">
    <property type="term" value="F:4-(cytidine 5'-diphospho)-2-C-methyl-D-erythritol kinase activity"/>
    <property type="evidence" value="ECO:0007669"/>
    <property type="project" value="UniProtKB-UniRule"/>
</dbReference>
<keyword evidence="5 9" id="KW-0547">Nucleotide-binding</keyword>
<dbReference type="PANTHER" id="PTHR43527:SF2">
    <property type="entry name" value="4-DIPHOSPHOCYTIDYL-2-C-METHYL-D-ERYTHRITOL KINASE, CHLOROPLASTIC"/>
    <property type="match status" value="1"/>
</dbReference>
<dbReference type="EMBL" id="DTMZ01000178">
    <property type="protein sequence ID" value="HGD13841.1"/>
    <property type="molecule type" value="Genomic_DNA"/>
</dbReference>
<evidence type="ECO:0000256" key="3">
    <source>
        <dbReference type="ARBA" id="ARBA00017473"/>
    </source>
</evidence>
<dbReference type="NCBIfam" id="TIGR00154">
    <property type="entry name" value="ispE"/>
    <property type="match status" value="1"/>
</dbReference>
<dbReference type="InterPro" id="IPR020568">
    <property type="entry name" value="Ribosomal_Su5_D2-typ_SF"/>
</dbReference>
<keyword evidence="7 9" id="KW-0067">ATP-binding</keyword>
<dbReference type="GO" id="GO:0005524">
    <property type="term" value="F:ATP binding"/>
    <property type="evidence" value="ECO:0007669"/>
    <property type="project" value="UniProtKB-UniRule"/>
</dbReference>
<dbReference type="Pfam" id="PF08544">
    <property type="entry name" value="GHMP_kinases_C"/>
    <property type="match status" value="1"/>
</dbReference>
<dbReference type="AlphaFoldDB" id="A0A7V3PUQ0"/>
<feature type="active site" evidence="9">
    <location>
        <position position="137"/>
    </location>
</feature>
<protein>
    <recommendedName>
        <fullName evidence="3 9">4-diphosphocytidyl-2-C-methyl-D-erythritol kinase</fullName>
        <shortName evidence="9">CMK</shortName>
        <ecNumber evidence="2 9">2.7.1.148</ecNumber>
    </recommendedName>
    <alternativeName>
        <fullName evidence="8 9">4-(cytidine-5'-diphospho)-2-C-methyl-D-erythritol kinase</fullName>
    </alternativeName>
</protein>
<proteinExistence type="inferred from homology"/>
<keyword evidence="9" id="KW-0414">Isoprene biosynthesis</keyword>
<keyword evidence="6 9" id="KW-0418">Kinase</keyword>
<evidence type="ECO:0000256" key="4">
    <source>
        <dbReference type="ARBA" id="ARBA00022679"/>
    </source>
</evidence>
<dbReference type="InterPro" id="IPR004424">
    <property type="entry name" value="IspE"/>
</dbReference>
<feature type="domain" description="GHMP kinase N-terminal" evidence="10">
    <location>
        <begin position="67"/>
        <end position="142"/>
    </location>
</feature>
<accession>A0A7V3PUQ0</accession>
<gene>
    <name evidence="9 12" type="primary">ispE</name>
    <name evidence="12" type="ORF">ENX16_07190</name>
</gene>
<comment type="function">
    <text evidence="9">Catalyzes the phosphorylation of the position 2 hydroxy group of 4-diphosphocytidyl-2C-methyl-D-erythritol.</text>
</comment>
<dbReference type="GO" id="GO:0016114">
    <property type="term" value="P:terpenoid biosynthetic process"/>
    <property type="evidence" value="ECO:0007669"/>
    <property type="project" value="UniProtKB-UniRule"/>
</dbReference>
<organism evidence="12">
    <name type="scientific">candidate division WOR-3 bacterium</name>
    <dbReference type="NCBI Taxonomy" id="2052148"/>
    <lineage>
        <taxon>Bacteria</taxon>
        <taxon>Bacteria division WOR-3</taxon>
    </lineage>
</organism>
<evidence type="ECO:0000256" key="5">
    <source>
        <dbReference type="ARBA" id="ARBA00022741"/>
    </source>
</evidence>
<dbReference type="InterPro" id="IPR006204">
    <property type="entry name" value="GHMP_kinase_N_dom"/>
</dbReference>
<evidence type="ECO:0000256" key="8">
    <source>
        <dbReference type="ARBA" id="ARBA00032554"/>
    </source>
</evidence>
<dbReference type="Gene3D" id="3.30.70.890">
    <property type="entry name" value="GHMP kinase, C-terminal domain"/>
    <property type="match status" value="1"/>
</dbReference>
<keyword evidence="4 9" id="KW-0808">Transferase</keyword>
<comment type="similarity">
    <text evidence="1 9">Belongs to the GHMP kinase family. IspE subfamily.</text>
</comment>
<comment type="pathway">
    <text evidence="9">Isoprenoid biosynthesis; isopentenyl diphosphate biosynthesis via DXP pathway; isopentenyl diphosphate from 1-deoxy-D-xylulose 5-phosphate: step 3/6.</text>
</comment>
<comment type="catalytic activity">
    <reaction evidence="9">
        <text>4-CDP-2-C-methyl-D-erythritol + ATP = 4-CDP-2-C-methyl-D-erythritol 2-phosphate + ADP + H(+)</text>
        <dbReference type="Rhea" id="RHEA:18437"/>
        <dbReference type="ChEBI" id="CHEBI:15378"/>
        <dbReference type="ChEBI" id="CHEBI:30616"/>
        <dbReference type="ChEBI" id="CHEBI:57823"/>
        <dbReference type="ChEBI" id="CHEBI:57919"/>
        <dbReference type="ChEBI" id="CHEBI:456216"/>
        <dbReference type="EC" id="2.7.1.148"/>
    </reaction>
</comment>
<feature type="binding site" evidence="9">
    <location>
        <begin position="95"/>
        <end position="105"/>
    </location>
    <ligand>
        <name>ATP</name>
        <dbReference type="ChEBI" id="CHEBI:30616"/>
    </ligand>
</feature>
<name>A0A7V3PUQ0_UNCW3</name>
<dbReference type="UniPathway" id="UPA00056">
    <property type="reaction ID" value="UER00094"/>
</dbReference>
<dbReference type="InterPro" id="IPR013750">
    <property type="entry name" value="GHMP_kinase_C_dom"/>
</dbReference>
<dbReference type="PANTHER" id="PTHR43527">
    <property type="entry name" value="4-DIPHOSPHOCYTIDYL-2-C-METHYL-D-ERYTHRITOL KINASE, CHLOROPLASTIC"/>
    <property type="match status" value="1"/>
</dbReference>
<dbReference type="Gene3D" id="3.30.230.10">
    <property type="match status" value="1"/>
</dbReference>
<comment type="caution">
    <text evidence="12">The sequence shown here is derived from an EMBL/GenBank/DDBJ whole genome shotgun (WGS) entry which is preliminary data.</text>
</comment>
<dbReference type="EC" id="2.7.1.148" evidence="2 9"/>
<evidence type="ECO:0000256" key="2">
    <source>
        <dbReference type="ARBA" id="ARBA00012052"/>
    </source>
</evidence>
<reference evidence="12" key="1">
    <citation type="journal article" date="2020" name="mSystems">
        <title>Genome- and Community-Level Interaction Insights into Carbon Utilization and Element Cycling Functions of Hydrothermarchaeota in Hydrothermal Sediment.</title>
        <authorList>
            <person name="Zhou Z."/>
            <person name="Liu Y."/>
            <person name="Xu W."/>
            <person name="Pan J."/>
            <person name="Luo Z.H."/>
            <person name="Li M."/>
        </authorList>
    </citation>
    <scope>NUCLEOTIDE SEQUENCE [LARGE SCALE GENOMIC DNA]</scope>
    <source>
        <strain evidence="12">SpSt-914</strain>
    </source>
</reference>
<evidence type="ECO:0000256" key="7">
    <source>
        <dbReference type="ARBA" id="ARBA00022840"/>
    </source>
</evidence>
<feature type="domain" description="GHMP kinase C-terminal" evidence="11">
    <location>
        <begin position="210"/>
        <end position="259"/>
    </location>
</feature>
<evidence type="ECO:0000259" key="10">
    <source>
        <dbReference type="Pfam" id="PF00288"/>
    </source>
</evidence>
<dbReference type="GO" id="GO:0019288">
    <property type="term" value="P:isopentenyl diphosphate biosynthetic process, methylerythritol 4-phosphate pathway"/>
    <property type="evidence" value="ECO:0007669"/>
    <property type="project" value="UniProtKB-UniRule"/>
</dbReference>
<dbReference type="InterPro" id="IPR036554">
    <property type="entry name" value="GHMP_kinase_C_sf"/>
</dbReference>
<dbReference type="InterPro" id="IPR014721">
    <property type="entry name" value="Ribsml_uS5_D2-typ_fold_subgr"/>
</dbReference>
<sequence>MDSIILHSPAKINIGLWVGRKRADGHHEIVTIMVPLKFGDYVRLSPKRSGIQVKTTGIQLNIGEKENLAYRAAQLFLQKSGIKAGVQITIKKRIPTGAGLGGGSSNAAAVLIGLNRMFDNPVKQAELVEIARNLGSDVPFFLKDVPCVARGRGDKLRPISLPALRVILFYPGFGIPTAWAYRALDRSRQKLTSRPISPKIITLKIRRRELAGLAEQVKNSFEPVVFSRYPQLARVKNLLLSKNVFVAGLSGSGSTVYGLQYATDPMADVFRSGLPWIITRSRPSVTGK</sequence>
<dbReference type="PIRSF" id="PIRSF010376">
    <property type="entry name" value="IspE"/>
    <property type="match status" value="1"/>
</dbReference>
<dbReference type="Pfam" id="PF00288">
    <property type="entry name" value="GHMP_kinases_N"/>
    <property type="match status" value="1"/>
</dbReference>
<dbReference type="HAMAP" id="MF_00061">
    <property type="entry name" value="IspE"/>
    <property type="match status" value="1"/>
</dbReference>
<dbReference type="SUPFAM" id="SSF54211">
    <property type="entry name" value="Ribosomal protein S5 domain 2-like"/>
    <property type="match status" value="1"/>
</dbReference>
<evidence type="ECO:0000313" key="12">
    <source>
        <dbReference type="EMBL" id="HGD13841.1"/>
    </source>
</evidence>
<evidence type="ECO:0000256" key="6">
    <source>
        <dbReference type="ARBA" id="ARBA00022777"/>
    </source>
</evidence>